<evidence type="ECO:0000256" key="1">
    <source>
        <dbReference type="ARBA" id="ARBA00004653"/>
    </source>
</evidence>
<keyword evidence="3 11" id="KW-0732">Signal</keyword>
<keyword evidence="6 10" id="KW-0472">Membrane</keyword>
<dbReference type="AlphaFoldDB" id="A0A8B7N7P4"/>
<dbReference type="GO" id="GO:0042147">
    <property type="term" value="P:retrograde transport, endosome to Golgi"/>
    <property type="evidence" value="ECO:0007669"/>
    <property type="project" value="TreeGrafter"/>
</dbReference>
<feature type="transmembrane region" description="Helical" evidence="10">
    <location>
        <begin position="420"/>
        <end position="445"/>
    </location>
</feature>
<dbReference type="Proteomes" id="UP000694843">
    <property type="component" value="Unplaced"/>
</dbReference>
<evidence type="ECO:0000256" key="9">
    <source>
        <dbReference type="SAM" id="MobiDB-lite"/>
    </source>
</evidence>
<dbReference type="GO" id="GO:0000139">
    <property type="term" value="C:Golgi membrane"/>
    <property type="evidence" value="ECO:0007669"/>
    <property type="project" value="UniProtKB-SubCell"/>
</dbReference>
<evidence type="ECO:0000256" key="7">
    <source>
        <dbReference type="ARBA" id="ARBA00023180"/>
    </source>
</evidence>
<dbReference type="GO" id="GO:0005829">
    <property type="term" value="C:cytosol"/>
    <property type="evidence" value="ECO:0007669"/>
    <property type="project" value="GOC"/>
</dbReference>
<dbReference type="Pfam" id="PF06814">
    <property type="entry name" value="GOST_TM"/>
    <property type="match status" value="1"/>
</dbReference>
<feature type="transmembrane region" description="Helical" evidence="10">
    <location>
        <begin position="348"/>
        <end position="365"/>
    </location>
</feature>
<evidence type="ECO:0000256" key="3">
    <source>
        <dbReference type="ARBA" id="ARBA00022729"/>
    </source>
</evidence>
<evidence type="ECO:0000256" key="11">
    <source>
        <dbReference type="SAM" id="SignalP"/>
    </source>
</evidence>
<evidence type="ECO:0000259" key="13">
    <source>
        <dbReference type="Pfam" id="PF21901"/>
    </source>
</evidence>
<evidence type="ECO:0000256" key="4">
    <source>
        <dbReference type="ARBA" id="ARBA00022989"/>
    </source>
</evidence>
<evidence type="ECO:0000256" key="10">
    <source>
        <dbReference type="SAM" id="Phobius"/>
    </source>
</evidence>
<accession>A0A8B7N7P4</accession>
<feature type="transmembrane region" description="Helical" evidence="10">
    <location>
        <begin position="325"/>
        <end position="341"/>
    </location>
</feature>
<feature type="chain" id="PRO_5034829133" evidence="11">
    <location>
        <begin position="29"/>
        <end position="580"/>
    </location>
</feature>
<evidence type="ECO:0000256" key="5">
    <source>
        <dbReference type="ARBA" id="ARBA00023034"/>
    </source>
</evidence>
<comment type="subcellular location">
    <subcellularLocation>
        <location evidence="1">Golgi apparatus membrane</location>
        <topology evidence="1">Multi-pass membrane protein</topology>
    </subcellularLocation>
</comment>
<dbReference type="InterPro" id="IPR053937">
    <property type="entry name" value="GOST_TM"/>
</dbReference>
<feature type="transmembrane region" description="Helical" evidence="10">
    <location>
        <begin position="246"/>
        <end position="267"/>
    </location>
</feature>
<feature type="transmembrane region" description="Helical" evidence="10">
    <location>
        <begin position="465"/>
        <end position="482"/>
    </location>
</feature>
<protein>
    <submittedName>
        <fullName evidence="15">Transmembrane protein 87A isoform X1</fullName>
    </submittedName>
</protein>
<evidence type="ECO:0000256" key="6">
    <source>
        <dbReference type="ARBA" id="ARBA00023136"/>
    </source>
</evidence>
<keyword evidence="5" id="KW-0333">Golgi apparatus</keyword>
<dbReference type="InterPro" id="IPR054101">
    <property type="entry name" value="TMEM87A/B_GOLD"/>
</dbReference>
<keyword evidence="7" id="KW-0325">Glycoprotein</keyword>
<feature type="transmembrane region" description="Helical" evidence="10">
    <location>
        <begin position="279"/>
        <end position="297"/>
    </location>
</feature>
<dbReference type="RefSeq" id="XP_018009866.1">
    <property type="nucleotide sequence ID" value="XM_018154377.2"/>
</dbReference>
<dbReference type="PANTHER" id="PTHR21229">
    <property type="entry name" value="LUNG SEVEN TRANSMEMBRANE RECEPTOR"/>
    <property type="match status" value="1"/>
</dbReference>
<evidence type="ECO:0000256" key="2">
    <source>
        <dbReference type="ARBA" id="ARBA00022692"/>
    </source>
</evidence>
<evidence type="ECO:0000313" key="14">
    <source>
        <dbReference type="Proteomes" id="UP000694843"/>
    </source>
</evidence>
<dbReference type="PANTHER" id="PTHR21229:SF1">
    <property type="entry name" value="GH17801P"/>
    <property type="match status" value="1"/>
</dbReference>
<keyword evidence="4 10" id="KW-1133">Transmembrane helix</keyword>
<feature type="compositionally biased region" description="Low complexity" evidence="9">
    <location>
        <begin position="524"/>
        <end position="534"/>
    </location>
</feature>
<name>A0A8B7N7P4_HYAAZ</name>
<feature type="domain" description="TMEM87A/B GOLD" evidence="13">
    <location>
        <begin position="30"/>
        <end position="104"/>
    </location>
</feature>
<dbReference type="OMA" id="LWVDTAF"/>
<comment type="similarity">
    <text evidence="8">Belongs to the LU7TM family. TMEM87 subfamily.</text>
</comment>
<evidence type="ECO:0000259" key="12">
    <source>
        <dbReference type="Pfam" id="PF06814"/>
    </source>
</evidence>
<dbReference type="OrthoDB" id="19932at2759"/>
<evidence type="ECO:0000313" key="15">
    <source>
        <dbReference type="RefSeq" id="XP_018009866.1"/>
    </source>
</evidence>
<organism evidence="14 15">
    <name type="scientific">Hyalella azteca</name>
    <name type="common">Amphipod</name>
    <dbReference type="NCBI Taxonomy" id="294128"/>
    <lineage>
        <taxon>Eukaryota</taxon>
        <taxon>Metazoa</taxon>
        <taxon>Ecdysozoa</taxon>
        <taxon>Arthropoda</taxon>
        <taxon>Crustacea</taxon>
        <taxon>Multicrustacea</taxon>
        <taxon>Malacostraca</taxon>
        <taxon>Eumalacostraca</taxon>
        <taxon>Peracarida</taxon>
        <taxon>Amphipoda</taxon>
        <taxon>Senticaudata</taxon>
        <taxon>Talitrida</taxon>
        <taxon>Talitroidea</taxon>
        <taxon>Hyalellidae</taxon>
        <taxon>Hyalella</taxon>
    </lineage>
</organism>
<dbReference type="GeneID" id="108667358"/>
<dbReference type="KEGG" id="hazt:108667358"/>
<gene>
    <name evidence="15" type="primary">LOC108667358</name>
</gene>
<evidence type="ECO:0000256" key="8">
    <source>
        <dbReference type="ARBA" id="ARBA00044946"/>
    </source>
</evidence>
<feature type="transmembrane region" description="Helical" evidence="10">
    <location>
        <begin position="385"/>
        <end position="408"/>
    </location>
</feature>
<dbReference type="InterPro" id="IPR009637">
    <property type="entry name" value="GPR107/GPR108-like"/>
</dbReference>
<proteinExistence type="inferred from homology"/>
<keyword evidence="14" id="KW-1185">Reference proteome</keyword>
<feature type="region of interest" description="Disordered" evidence="9">
    <location>
        <begin position="517"/>
        <end position="545"/>
    </location>
</feature>
<reference evidence="15" key="1">
    <citation type="submission" date="2025-08" db="UniProtKB">
        <authorList>
            <consortium name="RefSeq"/>
        </authorList>
    </citation>
    <scope>IDENTIFICATION</scope>
    <source>
        <tissue evidence="15">Whole organism</tissue>
    </source>
</reference>
<feature type="domain" description="GOST seven transmembrane" evidence="12">
    <location>
        <begin position="244"/>
        <end position="489"/>
    </location>
</feature>
<keyword evidence="2 10" id="KW-0812">Transmembrane</keyword>
<feature type="signal peptide" evidence="11">
    <location>
        <begin position="1"/>
        <end position="28"/>
    </location>
</feature>
<sequence length="580" mass="65767">MLIMSKDSNFFTIFIISVLFHFGELAWGYPEQGKWSLPVSQEEQYIAVTKSMFNGTSVLVKVKCDADMETSASPVNVTISWVLRWTPCWKEYLFYSEENKKFFEDLFESPELPLNHEVIQYPAGLKSSQFSFKCDNNIILPPADESNVRILEYHSSDGSTEATPTTNNTQKLKRLTGSDAHEEGLALPAPGSKTARTTRPLVTVHSDGVYLFMMRIKSDNGSFTATVDLQMVGSYGYLSASDYPLLWFYSVLCVVYVIYGVVWLVLCFLRWRDLLRLQYWIAAVILLGLLEKAMFVAEYESLNEQGYSVPGLLIAAEIVSCAKRTISRILVVIVALGFGIVKPRLGSLLHRVIALGMLYFLLASIESCTRILRPKTDQSKQMLVAVIPLALLDSLICWWVFSALVSTIRTLRLRRNPTKLALYSYFTNALALGVLLSVIFMFWSVRYHTYDDCLKDWQTLWLNDAFWHLLFALLLLVIMILWRPTNNNQRFAFSPLLDDGSDGEEIDHLIGGGLAEDTKHRSRAASTTSSSPRSSRQHSAEDDLKWVEDNIPSSFADMNLSALDSDEEIMTTRFEMSKMQ</sequence>
<dbReference type="Pfam" id="PF21901">
    <property type="entry name" value="TMEM87A-B_GOLD"/>
    <property type="match status" value="1"/>
</dbReference>